<name>A0A1G4GSI6_PLAVI</name>
<dbReference type="VEuPathDB" id="PlasmoDB:PVW1_040011700"/>
<dbReference type="PANTHER" id="PTHR36193:SF23">
    <property type="entry name" value="PHISTB DOMAIN-CONTAINING RESA-LIKE PROTEIN 1"/>
    <property type="match status" value="1"/>
</dbReference>
<dbReference type="VEuPathDB" id="PlasmoDB:PVP01_0405300"/>
<feature type="compositionally biased region" description="Basic and acidic residues" evidence="1">
    <location>
        <begin position="93"/>
        <end position="105"/>
    </location>
</feature>
<dbReference type="Gene3D" id="6.10.280.180">
    <property type="entry name" value="Plasmodium RESA, N-terminal helical domain"/>
    <property type="match status" value="1"/>
</dbReference>
<protein>
    <recommendedName>
        <fullName evidence="3">Plasmodium RESA N-terminal domain-containing protein</fullName>
    </recommendedName>
</protein>
<gene>
    <name evidence="4" type="ORF">PVT01_040007900</name>
</gene>
<sequence>MANTRRNFFANGLATPLKVSICAFALLLLLHPAEILDPHANANSYYGLSCSNGGRSLGKAMSAQLGDLEDLGDLGEVGGVGREGRTGRAGRAAKAERAERAERAGLTENSPRPRAHSMSRLSSPKNMGSTASTSTSSHIPTKPKAVNQRNKHFCTSDEALFQLRHRMNSYINRDKQGQTKNKKGNIKPQEKIKNNIKLSEREIKKQMDALHFYVNKKDMYKMWEHIYGKRRHIYIDMIKTLWEKCVHLTEKKQIPKKFLFKVWWKAYTDFVVELQNFDSQNVSSFYDLYYKDRCSRYTYVQFIMENKKAWKEFTARMKGKWTNRLLGELRAYSR</sequence>
<evidence type="ECO:0000256" key="2">
    <source>
        <dbReference type="SAM" id="SignalP"/>
    </source>
</evidence>
<feature type="domain" description="Plasmodium RESA N-terminal" evidence="3">
    <location>
        <begin position="197"/>
        <end position="321"/>
    </location>
</feature>
<organism evidence="4 5">
    <name type="scientific">Plasmodium vivax</name>
    <name type="common">malaria parasite P. vivax</name>
    <dbReference type="NCBI Taxonomy" id="5855"/>
    <lineage>
        <taxon>Eukaryota</taxon>
        <taxon>Sar</taxon>
        <taxon>Alveolata</taxon>
        <taxon>Apicomplexa</taxon>
        <taxon>Aconoidasida</taxon>
        <taxon>Haemosporida</taxon>
        <taxon>Plasmodiidae</taxon>
        <taxon>Plasmodium</taxon>
        <taxon>Plasmodium (Plasmodium)</taxon>
    </lineage>
</organism>
<dbReference type="EMBL" id="LT615242">
    <property type="protein sequence ID" value="SCO65560.1"/>
    <property type="molecule type" value="Genomic_DNA"/>
</dbReference>
<accession>A0A1G4GSI6</accession>
<dbReference type="InterPro" id="IPR019111">
    <property type="entry name" value="PRESA_N"/>
</dbReference>
<evidence type="ECO:0000259" key="3">
    <source>
        <dbReference type="Pfam" id="PF09687"/>
    </source>
</evidence>
<dbReference type="VEuPathDB" id="PlasmoDB:PVX_002570"/>
<feature type="chain" id="PRO_5009233997" description="Plasmodium RESA N-terminal domain-containing protein" evidence="2">
    <location>
        <begin position="36"/>
        <end position="334"/>
    </location>
</feature>
<dbReference type="InterPro" id="IPR044885">
    <property type="entry name" value="PRESA_N_sf"/>
</dbReference>
<keyword evidence="2" id="KW-0732">Signal</keyword>
<feature type="signal peptide" evidence="2">
    <location>
        <begin position="1"/>
        <end position="35"/>
    </location>
</feature>
<feature type="compositionally biased region" description="Polar residues" evidence="1">
    <location>
        <begin position="119"/>
        <end position="139"/>
    </location>
</feature>
<dbReference type="VEuPathDB" id="PlasmoDB:PVPAM_040016200"/>
<dbReference type="PANTHER" id="PTHR36193">
    <property type="entry name" value="PHISTB DOMAIN-CONTAINING RESA-LIKE PROTEIN 1"/>
    <property type="match status" value="1"/>
</dbReference>
<feature type="region of interest" description="Disordered" evidence="1">
    <location>
        <begin position="74"/>
        <end position="151"/>
    </location>
</feature>
<evidence type="ECO:0000313" key="5">
    <source>
        <dbReference type="Proteomes" id="UP000196402"/>
    </source>
</evidence>
<dbReference type="NCBIfam" id="TIGR01639">
    <property type="entry name" value="P_fal_TIGR01639"/>
    <property type="match status" value="1"/>
</dbReference>
<reference evidence="4 5" key="1">
    <citation type="submission" date="2016-07" db="EMBL/GenBank/DDBJ databases">
        <authorList>
            <consortium name="Pathogen Informatics"/>
        </authorList>
    </citation>
    <scope>NUCLEOTIDE SEQUENCE [LARGE SCALE GENOMIC DNA]</scope>
</reference>
<evidence type="ECO:0000313" key="4">
    <source>
        <dbReference type="EMBL" id="SCO65560.1"/>
    </source>
</evidence>
<dbReference type="Pfam" id="PF09687">
    <property type="entry name" value="PRESAN"/>
    <property type="match status" value="1"/>
</dbReference>
<dbReference type="Proteomes" id="UP000196402">
    <property type="component" value="Chromosome 4"/>
</dbReference>
<proteinExistence type="predicted"/>
<evidence type="ECO:0000256" key="1">
    <source>
        <dbReference type="SAM" id="MobiDB-lite"/>
    </source>
</evidence>
<dbReference type="InterPro" id="IPR006526">
    <property type="entry name" value="Export_prot_PHISTa/b/c"/>
</dbReference>
<dbReference type="AlphaFoldDB" id="A0A1G4GSI6"/>